<gene>
    <name evidence="2" type="ORF">THAOC_14941</name>
</gene>
<sequence>YARGGTTGRILCSPGPPRSEPAEQGRRDVAFGSRGRQGDPASPPRLLRSPSSSPEGPTRRPSGCSGLPRSFAVSAVHALQRPEGVPPRPLQRRVGQRSVVPAAERVQPRD</sequence>
<comment type="caution">
    <text evidence="2">The sequence shown here is derived from an EMBL/GenBank/DDBJ whole genome shotgun (WGS) entry which is preliminary data.</text>
</comment>
<dbReference type="AlphaFoldDB" id="K0STJ0"/>
<reference evidence="2 3" key="1">
    <citation type="journal article" date="2012" name="Genome Biol.">
        <title>Genome and low-iron response of an oceanic diatom adapted to chronic iron limitation.</title>
        <authorList>
            <person name="Lommer M."/>
            <person name="Specht M."/>
            <person name="Roy A.S."/>
            <person name="Kraemer L."/>
            <person name="Andreson R."/>
            <person name="Gutowska M.A."/>
            <person name="Wolf J."/>
            <person name="Bergner S.V."/>
            <person name="Schilhabel M.B."/>
            <person name="Klostermeier U.C."/>
            <person name="Beiko R.G."/>
            <person name="Rosenstiel P."/>
            <person name="Hippler M."/>
            <person name="Laroche J."/>
        </authorList>
    </citation>
    <scope>NUCLEOTIDE SEQUENCE [LARGE SCALE GENOMIC DNA]</scope>
    <source>
        <strain evidence="2 3">CCMP1005</strain>
    </source>
</reference>
<feature type="compositionally biased region" description="Low complexity" evidence="1">
    <location>
        <begin position="44"/>
        <end position="54"/>
    </location>
</feature>
<evidence type="ECO:0000313" key="3">
    <source>
        <dbReference type="Proteomes" id="UP000266841"/>
    </source>
</evidence>
<name>K0STJ0_THAOC</name>
<feature type="non-terminal residue" evidence="2">
    <location>
        <position position="1"/>
    </location>
</feature>
<proteinExistence type="predicted"/>
<dbReference type="Proteomes" id="UP000266841">
    <property type="component" value="Unassembled WGS sequence"/>
</dbReference>
<organism evidence="2 3">
    <name type="scientific">Thalassiosira oceanica</name>
    <name type="common">Marine diatom</name>
    <dbReference type="NCBI Taxonomy" id="159749"/>
    <lineage>
        <taxon>Eukaryota</taxon>
        <taxon>Sar</taxon>
        <taxon>Stramenopiles</taxon>
        <taxon>Ochrophyta</taxon>
        <taxon>Bacillariophyta</taxon>
        <taxon>Coscinodiscophyceae</taxon>
        <taxon>Thalassiosirophycidae</taxon>
        <taxon>Thalassiosirales</taxon>
        <taxon>Thalassiosiraceae</taxon>
        <taxon>Thalassiosira</taxon>
    </lineage>
</organism>
<accession>K0STJ0</accession>
<evidence type="ECO:0000256" key="1">
    <source>
        <dbReference type="SAM" id="MobiDB-lite"/>
    </source>
</evidence>
<keyword evidence="3" id="KW-1185">Reference proteome</keyword>
<feature type="compositionally biased region" description="Basic and acidic residues" evidence="1">
    <location>
        <begin position="20"/>
        <end position="29"/>
    </location>
</feature>
<dbReference type="EMBL" id="AGNL01017370">
    <property type="protein sequence ID" value="EJK64336.1"/>
    <property type="molecule type" value="Genomic_DNA"/>
</dbReference>
<feature type="region of interest" description="Disordered" evidence="1">
    <location>
        <begin position="1"/>
        <end position="110"/>
    </location>
</feature>
<protein>
    <submittedName>
        <fullName evidence="2">Uncharacterized protein</fullName>
    </submittedName>
</protein>
<evidence type="ECO:0000313" key="2">
    <source>
        <dbReference type="EMBL" id="EJK64336.1"/>
    </source>
</evidence>